<comment type="caution">
    <text evidence="1">The sequence shown here is derived from an EMBL/GenBank/DDBJ whole genome shotgun (WGS) entry which is preliminary data.</text>
</comment>
<keyword evidence="2" id="KW-1185">Reference proteome</keyword>
<dbReference type="AlphaFoldDB" id="A0AAD6GBS7"/>
<proteinExistence type="predicted"/>
<gene>
    <name evidence="1" type="ORF">N7494_009657</name>
</gene>
<organism evidence="1 2">
    <name type="scientific">Penicillium frequentans</name>
    <dbReference type="NCBI Taxonomy" id="3151616"/>
    <lineage>
        <taxon>Eukaryota</taxon>
        <taxon>Fungi</taxon>
        <taxon>Dikarya</taxon>
        <taxon>Ascomycota</taxon>
        <taxon>Pezizomycotina</taxon>
        <taxon>Eurotiomycetes</taxon>
        <taxon>Eurotiomycetidae</taxon>
        <taxon>Eurotiales</taxon>
        <taxon>Aspergillaceae</taxon>
        <taxon>Penicillium</taxon>
    </lineage>
</organism>
<name>A0AAD6GBS7_9EURO</name>
<dbReference type="EMBL" id="JAQIZZ010000007">
    <property type="protein sequence ID" value="KAJ5533105.1"/>
    <property type="molecule type" value="Genomic_DNA"/>
</dbReference>
<protein>
    <submittedName>
        <fullName evidence="1">Uncharacterized protein</fullName>
    </submittedName>
</protein>
<evidence type="ECO:0000313" key="1">
    <source>
        <dbReference type="EMBL" id="KAJ5533105.1"/>
    </source>
</evidence>
<evidence type="ECO:0000313" key="2">
    <source>
        <dbReference type="Proteomes" id="UP001220324"/>
    </source>
</evidence>
<reference evidence="1 2" key="1">
    <citation type="journal article" date="2023" name="IMA Fungus">
        <title>Comparative genomic study of the Penicillium genus elucidates a diverse pangenome and 15 lateral gene transfer events.</title>
        <authorList>
            <person name="Petersen C."/>
            <person name="Sorensen T."/>
            <person name="Nielsen M.R."/>
            <person name="Sondergaard T.E."/>
            <person name="Sorensen J.L."/>
            <person name="Fitzpatrick D.A."/>
            <person name="Frisvad J.C."/>
            <person name="Nielsen K.L."/>
        </authorList>
    </citation>
    <scope>NUCLEOTIDE SEQUENCE [LARGE SCALE GENOMIC DNA]</scope>
    <source>
        <strain evidence="1 2">IBT 35679</strain>
    </source>
</reference>
<dbReference type="Proteomes" id="UP001220324">
    <property type="component" value="Unassembled WGS sequence"/>
</dbReference>
<accession>A0AAD6GBS7</accession>
<sequence length="205" mass="22699">MANSDRSGTAQRPSRYEAILEAHYAKTWTPIGFMQEISLSKARAEAVSVQVVGDIAHCIRDTTGKCGNCHWRQRACSLDGETQAQTALKKIKRKTLTQEQLQNAHDEMLSLIGLQGELDERGGQLEASMGAITERVIGMQEQKLRTNMAIRAQNFVEVAERGVAQDVDLANCLQALRDLKQEHSVYSVLMVGARQQLEALGNSFI</sequence>